<proteinExistence type="inferred from homology"/>
<dbReference type="NCBIfam" id="NF038017">
    <property type="entry name" value="ABC_perm1"/>
    <property type="match status" value="1"/>
</dbReference>
<evidence type="ECO:0000313" key="12">
    <source>
        <dbReference type="EMBL" id="MBC6003789.1"/>
    </source>
</evidence>
<dbReference type="CDD" id="cd06261">
    <property type="entry name" value="TM_PBP2"/>
    <property type="match status" value="1"/>
</dbReference>
<keyword evidence="5 10" id="KW-0500">Molybdenum</keyword>
<dbReference type="PROSITE" id="PS50928">
    <property type="entry name" value="ABC_TM1"/>
    <property type="match status" value="1"/>
</dbReference>
<feature type="transmembrane region" description="Helical" evidence="9">
    <location>
        <begin position="6"/>
        <end position="29"/>
    </location>
</feature>
<comment type="caution">
    <text evidence="12">The sequence shown here is derived from an EMBL/GenBank/DDBJ whole genome shotgun (WGS) entry which is preliminary data.</text>
</comment>
<sequence length="224" mass="24536">MDISPLIISIKTSLSATFITFTLGILIAYKMAWYKGKYENIIDTLLTLPLILPPTVVGFFLLIIIGKNGPVGILLKNFDINLIFTWTATVISATVVSFPIMYRTLKGSFEQIDNNMVYAARTLGLSEKQIFYKIVIPLAYPGIIGAVVLSFARALGEFGATLMVAGNIPGKTQTMPIAIFFEAEGGNMNQAMLWVMIMIGLSSIVIVVSNCISKSKLRKLGKRD</sequence>
<evidence type="ECO:0000256" key="2">
    <source>
        <dbReference type="ARBA" id="ARBA00007069"/>
    </source>
</evidence>
<dbReference type="Gene3D" id="1.10.3720.10">
    <property type="entry name" value="MetI-like"/>
    <property type="match status" value="1"/>
</dbReference>
<feature type="transmembrane region" description="Helical" evidence="9">
    <location>
        <begin position="191"/>
        <end position="213"/>
    </location>
</feature>
<evidence type="ECO:0000256" key="8">
    <source>
        <dbReference type="ARBA" id="ARBA00023136"/>
    </source>
</evidence>
<keyword evidence="13" id="KW-1185">Reference proteome</keyword>
<dbReference type="EMBL" id="JACRWD010000002">
    <property type="protein sequence ID" value="MBC6003789.1"/>
    <property type="molecule type" value="Genomic_DNA"/>
</dbReference>
<evidence type="ECO:0000313" key="13">
    <source>
        <dbReference type="Proteomes" id="UP000611796"/>
    </source>
</evidence>
<organism evidence="12 13">
    <name type="scientific">Paeniclostridium hominis</name>
    <dbReference type="NCBI Taxonomy" id="2764329"/>
    <lineage>
        <taxon>Bacteria</taxon>
        <taxon>Bacillati</taxon>
        <taxon>Bacillota</taxon>
        <taxon>Clostridia</taxon>
        <taxon>Peptostreptococcales</taxon>
        <taxon>Peptostreptococcaceae</taxon>
        <taxon>Paeniclostridium</taxon>
    </lineage>
</organism>
<feature type="transmembrane region" description="Helical" evidence="9">
    <location>
        <begin position="83"/>
        <end position="102"/>
    </location>
</feature>
<dbReference type="SUPFAM" id="SSF161098">
    <property type="entry name" value="MetI-like"/>
    <property type="match status" value="1"/>
</dbReference>
<feature type="domain" description="ABC transmembrane type-1" evidence="11">
    <location>
        <begin position="6"/>
        <end position="209"/>
    </location>
</feature>
<dbReference type="InterPro" id="IPR011867">
    <property type="entry name" value="ModB_ABC"/>
</dbReference>
<dbReference type="NCBIfam" id="TIGR02141">
    <property type="entry name" value="modB_ABC"/>
    <property type="match status" value="1"/>
</dbReference>
<keyword evidence="4 10" id="KW-1003">Cell membrane</keyword>
<dbReference type="Proteomes" id="UP000611796">
    <property type="component" value="Unassembled WGS sequence"/>
</dbReference>
<accession>A0ABR7K3W0</accession>
<comment type="subcellular location">
    <subcellularLocation>
        <location evidence="1 9">Cell membrane</location>
        <topology evidence="1 9">Multi-pass membrane protein</topology>
    </subcellularLocation>
</comment>
<feature type="transmembrane region" description="Helical" evidence="9">
    <location>
        <begin position="130"/>
        <end position="152"/>
    </location>
</feature>
<comment type="similarity">
    <text evidence="2 10">Belongs to the binding-protein-dependent transport system permease family. CysTW subfamily.</text>
</comment>
<dbReference type="InterPro" id="IPR035906">
    <property type="entry name" value="MetI-like_sf"/>
</dbReference>
<comment type="function">
    <text evidence="10">Part of the binding-protein-dependent transport system for molybdenum; probably responsible for the translocation of the substrate across the membrane.</text>
</comment>
<keyword evidence="6 9" id="KW-0812">Transmembrane</keyword>
<protein>
    <recommendedName>
        <fullName evidence="10">Molybdenum transport system permease</fullName>
    </recommendedName>
</protein>
<dbReference type="InterPro" id="IPR000515">
    <property type="entry name" value="MetI-like"/>
</dbReference>
<evidence type="ECO:0000256" key="9">
    <source>
        <dbReference type="RuleBase" id="RU363032"/>
    </source>
</evidence>
<gene>
    <name evidence="12" type="primary">modB</name>
    <name evidence="12" type="ORF">H8891_08240</name>
</gene>
<reference evidence="12 13" key="1">
    <citation type="submission" date="2020-08" db="EMBL/GenBank/DDBJ databases">
        <authorList>
            <person name="Liu C."/>
            <person name="Sun Q."/>
        </authorList>
    </citation>
    <scope>NUCLEOTIDE SEQUENCE [LARGE SCALE GENOMIC DNA]</scope>
    <source>
        <strain evidence="12 13">NSJ-45</strain>
    </source>
</reference>
<keyword evidence="8 9" id="KW-0472">Membrane</keyword>
<feature type="transmembrane region" description="Helical" evidence="9">
    <location>
        <begin position="41"/>
        <end position="63"/>
    </location>
</feature>
<keyword evidence="7 9" id="KW-1133">Transmembrane helix</keyword>
<dbReference type="PANTHER" id="PTHR30183:SF3">
    <property type="entry name" value="MOLYBDENUM TRANSPORT SYSTEM PERMEASE PROTEIN MODB"/>
    <property type="match status" value="1"/>
</dbReference>
<evidence type="ECO:0000256" key="3">
    <source>
        <dbReference type="ARBA" id="ARBA00022448"/>
    </source>
</evidence>
<dbReference type="RefSeq" id="WP_187006057.1">
    <property type="nucleotide sequence ID" value="NZ_JACRWD010000002.1"/>
</dbReference>
<evidence type="ECO:0000256" key="7">
    <source>
        <dbReference type="ARBA" id="ARBA00022989"/>
    </source>
</evidence>
<dbReference type="InterPro" id="IPR049783">
    <property type="entry name" value="ABC_perm_TupB-like"/>
</dbReference>
<dbReference type="PANTHER" id="PTHR30183">
    <property type="entry name" value="MOLYBDENUM TRANSPORT SYSTEM PERMEASE PROTEIN MODB"/>
    <property type="match status" value="1"/>
</dbReference>
<evidence type="ECO:0000256" key="5">
    <source>
        <dbReference type="ARBA" id="ARBA00022505"/>
    </source>
</evidence>
<dbReference type="Pfam" id="PF00528">
    <property type="entry name" value="BPD_transp_1"/>
    <property type="match status" value="1"/>
</dbReference>
<evidence type="ECO:0000256" key="6">
    <source>
        <dbReference type="ARBA" id="ARBA00022692"/>
    </source>
</evidence>
<evidence type="ECO:0000259" key="11">
    <source>
        <dbReference type="PROSITE" id="PS50928"/>
    </source>
</evidence>
<evidence type="ECO:0000256" key="10">
    <source>
        <dbReference type="RuleBase" id="RU365097"/>
    </source>
</evidence>
<evidence type="ECO:0000256" key="1">
    <source>
        <dbReference type="ARBA" id="ARBA00004651"/>
    </source>
</evidence>
<evidence type="ECO:0000256" key="4">
    <source>
        <dbReference type="ARBA" id="ARBA00022475"/>
    </source>
</evidence>
<name>A0ABR7K3W0_9FIRM</name>
<keyword evidence="3 9" id="KW-0813">Transport</keyword>